<dbReference type="PANTHER" id="PTHR33164:SF43">
    <property type="entry name" value="HTH-TYPE TRANSCRIPTIONAL REPRESSOR YETL"/>
    <property type="match status" value="1"/>
</dbReference>
<keyword evidence="1" id="KW-0805">Transcription regulation</keyword>
<dbReference type="OrthoDB" id="391755at2"/>
<sequence length="164" mass="17426">MVKGVRGYDDRVTQEPSEPRGFDPIGRQVNLTARATRALLDAALATAGATFADWTMLVTLNARGPMVQRDLARSLGMIGPSVVERIDRLESAGLVARSAVPGDRRASLVSMTDAGRARFGVLHDAVRSSEVALTSGIDPGDLQTTMRVLAEVADRARALRAQAG</sequence>
<dbReference type="Proteomes" id="UP000460272">
    <property type="component" value="Unassembled WGS sequence"/>
</dbReference>
<dbReference type="InterPro" id="IPR039422">
    <property type="entry name" value="MarR/SlyA-like"/>
</dbReference>
<dbReference type="InterPro" id="IPR036390">
    <property type="entry name" value="WH_DNA-bd_sf"/>
</dbReference>
<reference evidence="6 7" key="1">
    <citation type="submission" date="2018-11" db="EMBL/GenBank/DDBJ databases">
        <title>Trebonia kvetii gen.nov., sp.nov., a novel acidophilic actinobacterium, and proposal of the new actinobacterial family Treboniaceae fam. nov.</title>
        <authorList>
            <person name="Rapoport D."/>
            <person name="Sagova-Mareckova M."/>
            <person name="Sedlacek I."/>
            <person name="Provaznik J."/>
            <person name="Kralova S."/>
            <person name="Pavlinic D."/>
            <person name="Benes V."/>
            <person name="Kopecky J."/>
        </authorList>
    </citation>
    <scope>NUCLEOTIDE SEQUENCE [LARGE SCALE GENOMIC DNA]</scope>
    <source>
        <strain evidence="6 7">15Tr583</strain>
    </source>
</reference>
<dbReference type="InterPro" id="IPR036388">
    <property type="entry name" value="WH-like_DNA-bd_sf"/>
</dbReference>
<gene>
    <name evidence="6" type="ORF">EAS64_36355</name>
</gene>
<dbReference type="InterPro" id="IPR000835">
    <property type="entry name" value="HTH_MarR-typ"/>
</dbReference>
<dbReference type="GO" id="GO:0003700">
    <property type="term" value="F:DNA-binding transcription factor activity"/>
    <property type="evidence" value="ECO:0007669"/>
    <property type="project" value="InterPro"/>
</dbReference>
<dbReference type="SUPFAM" id="SSF46785">
    <property type="entry name" value="Winged helix' DNA-binding domain"/>
    <property type="match status" value="1"/>
</dbReference>
<dbReference type="Pfam" id="PF01047">
    <property type="entry name" value="MarR"/>
    <property type="match status" value="1"/>
</dbReference>
<feature type="compositionally biased region" description="Basic and acidic residues" evidence="4">
    <location>
        <begin position="1"/>
        <end position="21"/>
    </location>
</feature>
<dbReference type="PROSITE" id="PS01117">
    <property type="entry name" value="HTH_MARR_1"/>
    <property type="match status" value="1"/>
</dbReference>
<evidence type="ECO:0000256" key="3">
    <source>
        <dbReference type="ARBA" id="ARBA00023163"/>
    </source>
</evidence>
<proteinExistence type="predicted"/>
<keyword evidence="2" id="KW-0238">DNA-binding</keyword>
<dbReference type="GO" id="GO:0006950">
    <property type="term" value="P:response to stress"/>
    <property type="evidence" value="ECO:0007669"/>
    <property type="project" value="TreeGrafter"/>
</dbReference>
<name>A0A6P2BP88_9ACTN</name>
<dbReference type="PRINTS" id="PR00598">
    <property type="entry name" value="HTHMARR"/>
</dbReference>
<organism evidence="6 7">
    <name type="scientific">Trebonia kvetii</name>
    <dbReference type="NCBI Taxonomy" id="2480626"/>
    <lineage>
        <taxon>Bacteria</taxon>
        <taxon>Bacillati</taxon>
        <taxon>Actinomycetota</taxon>
        <taxon>Actinomycetes</taxon>
        <taxon>Streptosporangiales</taxon>
        <taxon>Treboniaceae</taxon>
        <taxon>Trebonia</taxon>
    </lineage>
</organism>
<evidence type="ECO:0000313" key="7">
    <source>
        <dbReference type="Proteomes" id="UP000460272"/>
    </source>
</evidence>
<dbReference type="PANTHER" id="PTHR33164">
    <property type="entry name" value="TRANSCRIPTIONAL REGULATOR, MARR FAMILY"/>
    <property type="match status" value="1"/>
</dbReference>
<dbReference type="EMBL" id="RPFW01000008">
    <property type="protein sequence ID" value="TVZ00822.1"/>
    <property type="molecule type" value="Genomic_DNA"/>
</dbReference>
<evidence type="ECO:0000313" key="6">
    <source>
        <dbReference type="EMBL" id="TVZ00822.1"/>
    </source>
</evidence>
<dbReference type="AlphaFoldDB" id="A0A6P2BP88"/>
<evidence type="ECO:0000256" key="4">
    <source>
        <dbReference type="SAM" id="MobiDB-lite"/>
    </source>
</evidence>
<dbReference type="InterPro" id="IPR023187">
    <property type="entry name" value="Tscrpt_reg_MarR-type_CS"/>
</dbReference>
<evidence type="ECO:0000256" key="2">
    <source>
        <dbReference type="ARBA" id="ARBA00023125"/>
    </source>
</evidence>
<dbReference type="GO" id="GO:0003677">
    <property type="term" value="F:DNA binding"/>
    <property type="evidence" value="ECO:0007669"/>
    <property type="project" value="UniProtKB-KW"/>
</dbReference>
<dbReference type="SMART" id="SM00347">
    <property type="entry name" value="HTH_MARR"/>
    <property type="match status" value="1"/>
</dbReference>
<evidence type="ECO:0000256" key="1">
    <source>
        <dbReference type="ARBA" id="ARBA00023015"/>
    </source>
</evidence>
<protein>
    <submittedName>
        <fullName evidence="6">MarR family transcriptional regulator</fullName>
    </submittedName>
</protein>
<comment type="caution">
    <text evidence="6">The sequence shown here is derived from an EMBL/GenBank/DDBJ whole genome shotgun (WGS) entry which is preliminary data.</text>
</comment>
<evidence type="ECO:0000259" key="5">
    <source>
        <dbReference type="PROSITE" id="PS50995"/>
    </source>
</evidence>
<feature type="domain" description="HTH marR-type" evidence="5">
    <location>
        <begin position="22"/>
        <end position="154"/>
    </location>
</feature>
<keyword evidence="7" id="KW-1185">Reference proteome</keyword>
<dbReference type="Gene3D" id="1.10.10.10">
    <property type="entry name" value="Winged helix-like DNA-binding domain superfamily/Winged helix DNA-binding domain"/>
    <property type="match status" value="1"/>
</dbReference>
<dbReference type="PROSITE" id="PS50995">
    <property type="entry name" value="HTH_MARR_2"/>
    <property type="match status" value="1"/>
</dbReference>
<accession>A0A6P2BP88</accession>
<feature type="region of interest" description="Disordered" evidence="4">
    <location>
        <begin position="1"/>
        <end position="24"/>
    </location>
</feature>
<keyword evidence="3" id="KW-0804">Transcription</keyword>